<keyword evidence="3" id="KW-1185">Reference proteome</keyword>
<dbReference type="InterPro" id="IPR022742">
    <property type="entry name" value="Hydrolase_4"/>
</dbReference>
<evidence type="ECO:0000313" key="2">
    <source>
        <dbReference type="EMBL" id="MDC8756755.1"/>
    </source>
</evidence>
<sequence length="236" mass="25507">MPLIQYFQLKYENWTLQGDIHVAPLDKRVLFIHGAGASSRSRFAELRRELHERGVGSTAFDCVGHGATGGAMAQSSLHSRTSQAAAVAAATGMGKQALAVFGFSMGAYNAIRLTQQMRVDALILVVPGIYDPRAYALPFGPRFSAAIRRERSWIDSDAWGILAEFTGDLLVIAAADDAVIPAEIPQRLVASALVARSRRLHVVAGATHNHLFALLRERPEELDATMALIMGCVEVA</sequence>
<feature type="domain" description="Serine aminopeptidase S33" evidence="1">
    <location>
        <begin position="26"/>
        <end position="137"/>
    </location>
</feature>
<accession>A0ABT5JVI6</accession>
<name>A0ABT5JVI6_9BURK</name>
<dbReference type="Proteomes" id="UP001221208">
    <property type="component" value="Unassembled WGS sequence"/>
</dbReference>
<dbReference type="RefSeq" id="WP_273669387.1">
    <property type="nucleotide sequence ID" value="NZ_JAQQXR010000001.1"/>
</dbReference>
<gene>
    <name evidence="2" type="ORF">OIK44_04045</name>
</gene>
<dbReference type="SUPFAM" id="SSF53474">
    <property type="entry name" value="alpha/beta-Hydrolases"/>
    <property type="match status" value="1"/>
</dbReference>
<dbReference type="Gene3D" id="3.40.50.1820">
    <property type="entry name" value="alpha/beta hydrolase"/>
    <property type="match status" value="1"/>
</dbReference>
<dbReference type="Pfam" id="PF12146">
    <property type="entry name" value="Hydrolase_4"/>
    <property type="match status" value="1"/>
</dbReference>
<keyword evidence="2" id="KW-0378">Hydrolase</keyword>
<dbReference type="InterPro" id="IPR029058">
    <property type="entry name" value="AB_hydrolase_fold"/>
</dbReference>
<protein>
    <submittedName>
        <fullName evidence="2">Alpha/beta fold hydrolase</fullName>
    </submittedName>
</protein>
<evidence type="ECO:0000259" key="1">
    <source>
        <dbReference type="Pfam" id="PF12146"/>
    </source>
</evidence>
<comment type="caution">
    <text evidence="2">The sequence shown here is derived from an EMBL/GenBank/DDBJ whole genome shotgun (WGS) entry which is preliminary data.</text>
</comment>
<evidence type="ECO:0000313" key="3">
    <source>
        <dbReference type="Proteomes" id="UP001221208"/>
    </source>
</evidence>
<reference evidence="2 3" key="1">
    <citation type="submission" date="2022-10" db="EMBL/GenBank/DDBJ databases">
        <title>Janthinobacterium sp. hw3 Genome sequencing.</title>
        <authorList>
            <person name="Park S."/>
        </authorList>
    </citation>
    <scope>NUCLEOTIDE SEQUENCE [LARGE SCALE GENOMIC DNA]</scope>
    <source>
        <strain evidence="3">hw3</strain>
    </source>
</reference>
<proteinExistence type="predicted"/>
<dbReference type="EMBL" id="JAQQXR010000001">
    <property type="protein sequence ID" value="MDC8756755.1"/>
    <property type="molecule type" value="Genomic_DNA"/>
</dbReference>
<organism evidence="2 3">
    <name type="scientific">Janthinobacterium fluminis</name>
    <dbReference type="NCBI Taxonomy" id="2987524"/>
    <lineage>
        <taxon>Bacteria</taxon>
        <taxon>Pseudomonadati</taxon>
        <taxon>Pseudomonadota</taxon>
        <taxon>Betaproteobacteria</taxon>
        <taxon>Burkholderiales</taxon>
        <taxon>Oxalobacteraceae</taxon>
        <taxon>Janthinobacterium</taxon>
    </lineage>
</organism>
<dbReference type="GO" id="GO:0016787">
    <property type="term" value="F:hydrolase activity"/>
    <property type="evidence" value="ECO:0007669"/>
    <property type="project" value="UniProtKB-KW"/>
</dbReference>